<dbReference type="InterPro" id="IPR038056">
    <property type="entry name" value="YjbR-like_sf"/>
</dbReference>
<keyword evidence="2" id="KW-1185">Reference proteome</keyword>
<sequence length="127" mass="14396">MSVPDEVLTRLREVCLALPETYEEQAWLGTRWRIRKKTFAHVLLVEDGRPPWFADVISGDGLVLAFRASPEELHALANAGPPFFKTVWPDDMIVMMLGDDTDWAEVTELMTDSYCVMAPKSLAKRLT</sequence>
<dbReference type="InterPro" id="IPR058532">
    <property type="entry name" value="YjbR/MT2646/Rv2570-like"/>
</dbReference>
<dbReference type="OrthoDB" id="8479417at2"/>
<organism evidence="1 2">
    <name type="scientific">Kibdelosporangium aridum</name>
    <dbReference type="NCBI Taxonomy" id="2030"/>
    <lineage>
        <taxon>Bacteria</taxon>
        <taxon>Bacillati</taxon>
        <taxon>Actinomycetota</taxon>
        <taxon>Actinomycetes</taxon>
        <taxon>Pseudonocardiales</taxon>
        <taxon>Pseudonocardiaceae</taxon>
        <taxon>Kibdelosporangium</taxon>
    </lineage>
</organism>
<dbReference type="RefSeq" id="WP_033389322.1">
    <property type="nucleotide sequence ID" value="NZ_FWXV01000010.1"/>
</dbReference>
<dbReference type="Proteomes" id="UP000192674">
    <property type="component" value="Unassembled WGS sequence"/>
</dbReference>
<dbReference type="AlphaFoldDB" id="A0A1W2FQB3"/>
<accession>A0A1W2FQB3</accession>
<evidence type="ECO:0000313" key="1">
    <source>
        <dbReference type="EMBL" id="SMD24053.1"/>
    </source>
</evidence>
<dbReference type="Pfam" id="PF04237">
    <property type="entry name" value="YjbR"/>
    <property type="match status" value="1"/>
</dbReference>
<gene>
    <name evidence="1" type="ORF">SAMN05661093_08304</name>
</gene>
<name>A0A1W2FQB3_KIBAR</name>
<reference evidence="1 2" key="1">
    <citation type="submission" date="2017-04" db="EMBL/GenBank/DDBJ databases">
        <authorList>
            <person name="Afonso C.L."/>
            <person name="Miller P.J."/>
            <person name="Scott M.A."/>
            <person name="Spackman E."/>
            <person name="Goraichik I."/>
            <person name="Dimitrov K.M."/>
            <person name="Suarez D.L."/>
            <person name="Swayne D.E."/>
        </authorList>
    </citation>
    <scope>NUCLEOTIDE SEQUENCE [LARGE SCALE GENOMIC DNA]</scope>
    <source>
        <strain evidence="1 2">DSM 43828</strain>
    </source>
</reference>
<dbReference type="EMBL" id="FWXV01000010">
    <property type="protein sequence ID" value="SMD24053.1"/>
    <property type="molecule type" value="Genomic_DNA"/>
</dbReference>
<proteinExistence type="predicted"/>
<evidence type="ECO:0000313" key="2">
    <source>
        <dbReference type="Proteomes" id="UP000192674"/>
    </source>
</evidence>
<dbReference type="Gene3D" id="3.90.1150.30">
    <property type="match status" value="1"/>
</dbReference>
<dbReference type="SUPFAM" id="SSF142906">
    <property type="entry name" value="YjbR-like"/>
    <property type="match status" value="1"/>
</dbReference>
<protein>
    <submittedName>
        <fullName evidence="1">YjbR protein</fullName>
    </submittedName>
</protein>